<comment type="caution">
    <text evidence="2">The sequence shown here is derived from an EMBL/GenBank/DDBJ whole genome shotgun (WGS) entry which is preliminary data.</text>
</comment>
<dbReference type="AlphaFoldDB" id="A0A3S5FGA6"/>
<evidence type="ECO:0000313" key="2">
    <source>
        <dbReference type="EMBL" id="VEL36962.1"/>
    </source>
</evidence>
<name>A0A3S5FGA6_9PLAT</name>
<keyword evidence="3" id="KW-1185">Reference proteome</keyword>
<dbReference type="Proteomes" id="UP000784294">
    <property type="component" value="Unassembled WGS sequence"/>
</dbReference>
<feature type="compositionally biased region" description="Polar residues" evidence="1">
    <location>
        <begin position="61"/>
        <end position="74"/>
    </location>
</feature>
<gene>
    <name evidence="2" type="ORF">PXEA_LOCUS30402</name>
</gene>
<organism evidence="2 3">
    <name type="scientific">Protopolystoma xenopodis</name>
    <dbReference type="NCBI Taxonomy" id="117903"/>
    <lineage>
        <taxon>Eukaryota</taxon>
        <taxon>Metazoa</taxon>
        <taxon>Spiralia</taxon>
        <taxon>Lophotrochozoa</taxon>
        <taxon>Platyhelminthes</taxon>
        <taxon>Monogenea</taxon>
        <taxon>Polyopisthocotylea</taxon>
        <taxon>Polystomatidea</taxon>
        <taxon>Polystomatidae</taxon>
        <taxon>Protopolystoma</taxon>
    </lineage>
</organism>
<feature type="region of interest" description="Disordered" evidence="1">
    <location>
        <begin position="50"/>
        <end position="81"/>
    </location>
</feature>
<dbReference type="EMBL" id="CAAALY010253638">
    <property type="protein sequence ID" value="VEL36962.1"/>
    <property type="molecule type" value="Genomic_DNA"/>
</dbReference>
<proteinExistence type="predicted"/>
<reference evidence="2" key="1">
    <citation type="submission" date="2018-11" db="EMBL/GenBank/DDBJ databases">
        <authorList>
            <consortium name="Pathogen Informatics"/>
        </authorList>
    </citation>
    <scope>NUCLEOTIDE SEQUENCE</scope>
</reference>
<accession>A0A3S5FGA6</accession>
<evidence type="ECO:0000313" key="3">
    <source>
        <dbReference type="Proteomes" id="UP000784294"/>
    </source>
</evidence>
<sequence length="81" mass="8735">MFRSRHAGPACGAHGSGFCSEDDHLVSSVFGINVYLRPPDRPDRRRAVERRRGGVAGPNACGSQQLDPVSSCRQHGSPLPH</sequence>
<protein>
    <submittedName>
        <fullName evidence="2">Uncharacterized protein</fullName>
    </submittedName>
</protein>
<evidence type="ECO:0000256" key="1">
    <source>
        <dbReference type="SAM" id="MobiDB-lite"/>
    </source>
</evidence>